<dbReference type="InterPro" id="IPR023006">
    <property type="entry name" value="YchJ-like"/>
</dbReference>
<dbReference type="Pfam" id="PF02810">
    <property type="entry name" value="SEC-C"/>
    <property type="match status" value="2"/>
</dbReference>
<comment type="caution">
    <text evidence="4">The sequence shown here is derived from an EMBL/GenBank/DDBJ whole genome shotgun (WGS) entry which is preliminary data.</text>
</comment>
<dbReference type="SUPFAM" id="SSF54427">
    <property type="entry name" value="NTF2-like"/>
    <property type="match status" value="1"/>
</dbReference>
<organism evidence="4 5">
    <name type="scientific">Vibrio zhugei</name>
    <dbReference type="NCBI Taxonomy" id="2479546"/>
    <lineage>
        <taxon>Bacteria</taxon>
        <taxon>Pseudomonadati</taxon>
        <taxon>Pseudomonadota</taxon>
        <taxon>Gammaproteobacteria</taxon>
        <taxon>Vibrionales</taxon>
        <taxon>Vibrionaceae</taxon>
        <taxon>Vibrio</taxon>
    </lineage>
</organism>
<dbReference type="PANTHER" id="PTHR33747">
    <property type="entry name" value="UPF0225 PROTEIN SCO1677"/>
    <property type="match status" value="1"/>
</dbReference>
<feature type="domain" description="YchJ-like middle NTF2-like" evidence="3">
    <location>
        <begin position="29"/>
        <end position="125"/>
    </location>
</feature>
<dbReference type="NCBIfam" id="NF002592">
    <property type="entry name" value="PRK02250.1"/>
    <property type="match status" value="1"/>
</dbReference>
<reference evidence="5" key="1">
    <citation type="journal article" date="2019" name="Int. J. Syst. Evol. Microbiol.">
        <title>The Global Catalogue of Microorganisms (GCM) 10K type strain sequencing project: providing services to taxonomists for standard genome sequencing and annotation.</title>
        <authorList>
            <consortium name="The Broad Institute Genomics Platform"/>
            <consortium name="The Broad Institute Genome Sequencing Center for Infectious Disease"/>
            <person name="Wu L."/>
            <person name="Ma J."/>
        </authorList>
    </citation>
    <scope>NUCLEOTIDE SEQUENCE [LARGE SCALE GENOMIC DNA]</scope>
    <source>
        <strain evidence="5">KCTC 62784</strain>
    </source>
</reference>
<dbReference type="RefSeq" id="WP_123016304.1">
    <property type="nucleotide sequence ID" value="NZ_AP024911.1"/>
</dbReference>
<dbReference type="Gene3D" id="3.10.450.50">
    <property type="match status" value="1"/>
</dbReference>
<protein>
    <recommendedName>
        <fullName evidence="2">UPF0225 protein ACFODT_16855</fullName>
    </recommendedName>
</protein>
<name>A0ABV7CE66_9VIBR</name>
<accession>A0ABV7CE66</accession>
<dbReference type="PANTHER" id="PTHR33747:SF1">
    <property type="entry name" value="ADENYLATE CYCLASE-ASSOCIATED CAP C-TERMINAL DOMAIN-CONTAINING PROTEIN"/>
    <property type="match status" value="1"/>
</dbReference>
<comment type="similarity">
    <text evidence="1 2">Belongs to the UPF0225 family.</text>
</comment>
<dbReference type="InterPro" id="IPR004027">
    <property type="entry name" value="SEC_C_motif"/>
</dbReference>
<dbReference type="Proteomes" id="UP001595384">
    <property type="component" value="Unassembled WGS sequence"/>
</dbReference>
<evidence type="ECO:0000259" key="3">
    <source>
        <dbReference type="Pfam" id="PF17775"/>
    </source>
</evidence>
<sequence>MNTCPCGSGASYTDCCQPIHLNPSNALLPEQLMRARYCAHVLGLVDFVIETYHPSCQAEQEREQIAASVQSQWLKLEVLGHAKGSHEDEGFVHFKAHFSDGQQAHCLEENSRFLRHNHRWYYIDGTFPDTPLQPKIGRNDPCRCGSGKKFKKCCG</sequence>
<evidence type="ECO:0000256" key="2">
    <source>
        <dbReference type="HAMAP-Rule" id="MF_00612"/>
    </source>
</evidence>
<dbReference type="NCBIfam" id="NF002449">
    <property type="entry name" value="PRK01617.1"/>
    <property type="match status" value="1"/>
</dbReference>
<dbReference type="NCBIfam" id="NF002486">
    <property type="entry name" value="PRK01752.1"/>
    <property type="match status" value="1"/>
</dbReference>
<proteinExistence type="inferred from homology"/>
<dbReference type="InterPro" id="IPR032710">
    <property type="entry name" value="NTF2-like_dom_sf"/>
</dbReference>
<dbReference type="EMBL" id="JBHRSE010000119">
    <property type="protein sequence ID" value="MFC3025473.1"/>
    <property type="molecule type" value="Genomic_DNA"/>
</dbReference>
<dbReference type="InterPro" id="IPR048469">
    <property type="entry name" value="YchJ-like_M"/>
</dbReference>
<dbReference type="Pfam" id="PF17775">
    <property type="entry name" value="YchJ_M-like"/>
    <property type="match status" value="1"/>
</dbReference>
<evidence type="ECO:0000256" key="1">
    <source>
        <dbReference type="ARBA" id="ARBA00010839"/>
    </source>
</evidence>
<evidence type="ECO:0000313" key="4">
    <source>
        <dbReference type="EMBL" id="MFC3025473.1"/>
    </source>
</evidence>
<gene>
    <name evidence="4" type="ORF">ACFODT_16855</name>
</gene>
<dbReference type="SUPFAM" id="SSF103642">
    <property type="entry name" value="Sec-C motif"/>
    <property type="match status" value="1"/>
</dbReference>
<evidence type="ECO:0000313" key="5">
    <source>
        <dbReference type="Proteomes" id="UP001595384"/>
    </source>
</evidence>
<keyword evidence="5" id="KW-1185">Reference proteome</keyword>
<dbReference type="HAMAP" id="MF_00612">
    <property type="entry name" value="UPF0225"/>
    <property type="match status" value="1"/>
</dbReference>